<evidence type="ECO:0000256" key="1">
    <source>
        <dbReference type="ARBA" id="ARBA00023015"/>
    </source>
</evidence>
<dbReference type="Gene3D" id="1.20.120.530">
    <property type="entry name" value="GntR ligand-binding domain-like"/>
    <property type="match status" value="1"/>
</dbReference>
<proteinExistence type="predicted"/>
<protein>
    <submittedName>
        <fullName evidence="5">FCD domain-containing protein</fullName>
    </submittedName>
</protein>
<dbReference type="InterPro" id="IPR008920">
    <property type="entry name" value="TF_FadR/GntR_C"/>
</dbReference>
<dbReference type="InterPro" id="IPR036388">
    <property type="entry name" value="WH-like_DNA-bd_sf"/>
</dbReference>
<sequence>MTDPEEQAEGETLAERAAALLQNDIISGALKPGARLAVADLAARYGVSSSPVREALSRLAARNMVAAVGRRGFRVRELSHEDLADITRVRILVEREALRLSMRQGGDAWETEVIAALHRLRLNVQRAGAAFGQGGAEFDRLHHGFHAALIGGCGSPRLIELAGDLYNQAFRYRQINMRGMADAESFIGMHEVLARAATGREEDRAFALLRSHLNSTLANVYPEHGTV</sequence>
<gene>
    <name evidence="5" type="ORF">ICN82_08045</name>
</gene>
<dbReference type="Pfam" id="PF07729">
    <property type="entry name" value="FCD"/>
    <property type="match status" value="1"/>
</dbReference>
<dbReference type="GO" id="GO:0003677">
    <property type="term" value="F:DNA binding"/>
    <property type="evidence" value="ECO:0007669"/>
    <property type="project" value="UniProtKB-KW"/>
</dbReference>
<dbReference type="PANTHER" id="PTHR43537">
    <property type="entry name" value="TRANSCRIPTIONAL REGULATOR, GNTR FAMILY"/>
    <property type="match status" value="1"/>
</dbReference>
<keyword evidence="1" id="KW-0805">Transcription regulation</keyword>
<dbReference type="Gene3D" id="1.10.10.10">
    <property type="entry name" value="Winged helix-like DNA-binding domain superfamily/Winged helix DNA-binding domain"/>
    <property type="match status" value="1"/>
</dbReference>
<dbReference type="InterPro" id="IPR000524">
    <property type="entry name" value="Tscrpt_reg_HTH_GntR"/>
</dbReference>
<evidence type="ECO:0000256" key="3">
    <source>
        <dbReference type="ARBA" id="ARBA00023163"/>
    </source>
</evidence>
<dbReference type="EMBL" id="JACVXA010000017">
    <property type="protein sequence ID" value="MBE3638148.1"/>
    <property type="molecule type" value="Genomic_DNA"/>
</dbReference>
<name>A0A8J6YR99_9RHOB</name>
<dbReference type="Pfam" id="PF00392">
    <property type="entry name" value="GntR"/>
    <property type="match status" value="1"/>
</dbReference>
<keyword evidence="6" id="KW-1185">Reference proteome</keyword>
<dbReference type="InterPro" id="IPR011711">
    <property type="entry name" value="GntR_C"/>
</dbReference>
<dbReference type="SUPFAM" id="SSF48008">
    <property type="entry name" value="GntR ligand-binding domain-like"/>
    <property type="match status" value="1"/>
</dbReference>
<dbReference type="SMART" id="SM00345">
    <property type="entry name" value="HTH_GNTR"/>
    <property type="match status" value="1"/>
</dbReference>
<comment type="caution">
    <text evidence="5">The sequence shown here is derived from an EMBL/GenBank/DDBJ whole genome shotgun (WGS) entry which is preliminary data.</text>
</comment>
<evidence type="ECO:0000313" key="5">
    <source>
        <dbReference type="EMBL" id="MBE3638148.1"/>
    </source>
</evidence>
<dbReference type="Proteomes" id="UP000609121">
    <property type="component" value="Unassembled WGS sequence"/>
</dbReference>
<dbReference type="PROSITE" id="PS50949">
    <property type="entry name" value="HTH_GNTR"/>
    <property type="match status" value="1"/>
</dbReference>
<dbReference type="GO" id="GO:0003700">
    <property type="term" value="F:DNA-binding transcription factor activity"/>
    <property type="evidence" value="ECO:0007669"/>
    <property type="project" value="InterPro"/>
</dbReference>
<organism evidence="5 6">
    <name type="scientific">Mangrovicoccus algicola</name>
    <dbReference type="NCBI Taxonomy" id="2771008"/>
    <lineage>
        <taxon>Bacteria</taxon>
        <taxon>Pseudomonadati</taxon>
        <taxon>Pseudomonadota</taxon>
        <taxon>Alphaproteobacteria</taxon>
        <taxon>Rhodobacterales</taxon>
        <taxon>Paracoccaceae</taxon>
        <taxon>Mangrovicoccus</taxon>
    </lineage>
</organism>
<keyword evidence="2" id="KW-0238">DNA-binding</keyword>
<keyword evidence="3" id="KW-0804">Transcription</keyword>
<evidence type="ECO:0000313" key="6">
    <source>
        <dbReference type="Proteomes" id="UP000609121"/>
    </source>
</evidence>
<reference evidence="5" key="1">
    <citation type="submission" date="2020-09" db="EMBL/GenBank/DDBJ databases">
        <title>A novel bacterium of genus Mangrovicoccus, isolated from South China Sea.</title>
        <authorList>
            <person name="Huang H."/>
            <person name="Mo K."/>
            <person name="Hu Y."/>
        </authorList>
    </citation>
    <scope>NUCLEOTIDE SEQUENCE</scope>
    <source>
        <strain evidence="5">HB182678</strain>
    </source>
</reference>
<dbReference type="InterPro" id="IPR036390">
    <property type="entry name" value="WH_DNA-bd_sf"/>
</dbReference>
<dbReference type="AlphaFoldDB" id="A0A8J6YR99"/>
<evidence type="ECO:0000256" key="2">
    <source>
        <dbReference type="ARBA" id="ARBA00023125"/>
    </source>
</evidence>
<dbReference type="CDD" id="cd07377">
    <property type="entry name" value="WHTH_GntR"/>
    <property type="match status" value="1"/>
</dbReference>
<dbReference type="RefSeq" id="WP_193181538.1">
    <property type="nucleotide sequence ID" value="NZ_JACVXA010000017.1"/>
</dbReference>
<evidence type="ECO:0000259" key="4">
    <source>
        <dbReference type="PROSITE" id="PS50949"/>
    </source>
</evidence>
<dbReference type="SUPFAM" id="SSF46785">
    <property type="entry name" value="Winged helix' DNA-binding domain"/>
    <property type="match status" value="1"/>
</dbReference>
<dbReference type="PANTHER" id="PTHR43537:SF20">
    <property type="entry name" value="HTH-TYPE TRANSCRIPTIONAL REPRESSOR GLAR"/>
    <property type="match status" value="1"/>
</dbReference>
<dbReference type="SMART" id="SM00895">
    <property type="entry name" value="FCD"/>
    <property type="match status" value="1"/>
</dbReference>
<feature type="domain" description="HTH gntR-type" evidence="4">
    <location>
        <begin position="11"/>
        <end position="78"/>
    </location>
</feature>
<accession>A0A8J6YR99</accession>